<dbReference type="InterPro" id="IPR007560">
    <property type="entry name" value="Restrct_endonuc_IV_Mrr"/>
</dbReference>
<dbReference type="InterPro" id="IPR013498">
    <property type="entry name" value="Topo_IA_Znf"/>
</dbReference>
<name>A0ABN8TW39_9BACL</name>
<dbReference type="SUPFAM" id="SSF52980">
    <property type="entry name" value="Restriction endonuclease-like"/>
    <property type="match status" value="1"/>
</dbReference>
<feature type="domain" description="Restriction endonuclease type IV Mrr" evidence="2">
    <location>
        <begin position="1"/>
        <end position="107"/>
    </location>
</feature>
<dbReference type="EMBL" id="CALYLO010000001">
    <property type="protein sequence ID" value="CAH8242929.1"/>
    <property type="molecule type" value="Genomic_DNA"/>
</dbReference>
<dbReference type="GO" id="GO:0004519">
    <property type="term" value="F:endonuclease activity"/>
    <property type="evidence" value="ECO:0007669"/>
    <property type="project" value="UniProtKB-KW"/>
</dbReference>
<dbReference type="Gene3D" id="3.30.65.10">
    <property type="entry name" value="Bacterial Topoisomerase I, domain 1"/>
    <property type="match status" value="1"/>
</dbReference>
<gene>
    <name evidence="3" type="ORF">WJ0W_000138</name>
</gene>
<organism evidence="3 4">
    <name type="scientific">Paenibacillus melissococcoides</name>
    <dbReference type="NCBI Taxonomy" id="2912268"/>
    <lineage>
        <taxon>Bacteria</taxon>
        <taxon>Bacillati</taxon>
        <taxon>Bacillota</taxon>
        <taxon>Bacilli</taxon>
        <taxon>Bacillales</taxon>
        <taxon>Paenibacillaceae</taxon>
        <taxon>Paenibacillus</taxon>
    </lineage>
</organism>
<accession>A0ABN8TW39</accession>
<dbReference type="PANTHER" id="PTHR30015">
    <property type="entry name" value="MRR RESTRICTION SYSTEM PROTEIN"/>
    <property type="match status" value="1"/>
</dbReference>
<evidence type="ECO:0000259" key="1">
    <source>
        <dbReference type="Pfam" id="PF01396"/>
    </source>
</evidence>
<dbReference type="InterPro" id="IPR011335">
    <property type="entry name" value="Restrct_endonuc-II-like"/>
</dbReference>
<keyword evidence="4" id="KW-1185">Reference proteome</keyword>
<dbReference type="InterPro" id="IPR052906">
    <property type="entry name" value="Type_IV_Methyl-Rstrct_Enzyme"/>
</dbReference>
<dbReference type="InterPro" id="IPR011856">
    <property type="entry name" value="tRNA_endonuc-like_dom_sf"/>
</dbReference>
<reference evidence="3" key="1">
    <citation type="submission" date="2022-06" db="EMBL/GenBank/DDBJ databases">
        <authorList>
            <person name="Dietemann V."/>
            <person name="Ory F."/>
            <person name="Dainat B."/>
            <person name="Oberhansli S."/>
        </authorList>
    </citation>
    <scope>NUCLEOTIDE SEQUENCE</scope>
    <source>
        <strain evidence="3">Ena-SAMPLE-TAB-26-04-2022-14:26:32:270-5432</strain>
    </source>
</reference>
<dbReference type="SUPFAM" id="SSF57783">
    <property type="entry name" value="Zinc beta-ribbon"/>
    <property type="match status" value="1"/>
</dbReference>
<dbReference type="Pfam" id="PF01396">
    <property type="entry name" value="Zn_ribbon_Top1"/>
    <property type="match status" value="1"/>
</dbReference>
<protein>
    <submittedName>
        <fullName evidence="3">Restriction endonuclease</fullName>
    </submittedName>
</protein>
<evidence type="ECO:0000313" key="3">
    <source>
        <dbReference type="EMBL" id="CAH8242929.1"/>
    </source>
</evidence>
<dbReference type="Pfam" id="PF04471">
    <property type="entry name" value="Mrr_cat"/>
    <property type="match status" value="1"/>
</dbReference>
<keyword evidence="3" id="KW-0378">Hydrolase</keyword>
<sequence length="164" mass="18243">MDGIQFEHYLDLLFQSQGYSVKVTRAAGDYGADLVLETDGKAIVVQAKRHNKNVGIEAVQQVHSSMNYYGASEAWVISNREYTDAAMTLARSNGVRLIDRQALIDMILAMNPEAVPQPQQIIMDTVQNNNICIRCGSLLVVRKGPRGKFYGCSSFPKCRNTKPM</sequence>
<dbReference type="Gene3D" id="3.40.1350.10">
    <property type="match status" value="1"/>
</dbReference>
<feature type="domain" description="DNA topoisomerase type IA zn finger" evidence="1">
    <location>
        <begin position="131"/>
        <end position="163"/>
    </location>
</feature>
<proteinExistence type="predicted"/>
<keyword evidence="3" id="KW-0540">Nuclease</keyword>
<dbReference type="PANTHER" id="PTHR30015:SF6">
    <property type="entry name" value="SLL1429 PROTEIN"/>
    <property type="match status" value="1"/>
</dbReference>
<comment type="caution">
    <text evidence="3">The sequence shown here is derived from an EMBL/GenBank/DDBJ whole genome shotgun (WGS) entry which is preliminary data.</text>
</comment>
<dbReference type="RefSeq" id="WP_249725473.1">
    <property type="nucleotide sequence ID" value="NZ_AP031286.1"/>
</dbReference>
<evidence type="ECO:0000259" key="2">
    <source>
        <dbReference type="Pfam" id="PF04471"/>
    </source>
</evidence>
<dbReference type="Proteomes" id="UP001154322">
    <property type="component" value="Unassembled WGS sequence"/>
</dbReference>
<keyword evidence="3" id="KW-0255">Endonuclease</keyword>
<evidence type="ECO:0000313" key="4">
    <source>
        <dbReference type="Proteomes" id="UP001154322"/>
    </source>
</evidence>